<keyword evidence="3" id="KW-1185">Reference proteome</keyword>
<evidence type="ECO:0000313" key="3">
    <source>
        <dbReference type="Proteomes" id="UP001595989"/>
    </source>
</evidence>
<reference evidence="3" key="1">
    <citation type="journal article" date="2019" name="Int. J. Syst. Evol. Microbiol.">
        <title>The Global Catalogue of Microorganisms (GCM) 10K type strain sequencing project: providing services to taxonomists for standard genome sequencing and annotation.</title>
        <authorList>
            <consortium name="The Broad Institute Genomics Platform"/>
            <consortium name="The Broad Institute Genome Sequencing Center for Infectious Disease"/>
            <person name="Wu L."/>
            <person name="Ma J."/>
        </authorList>
    </citation>
    <scope>NUCLEOTIDE SEQUENCE [LARGE SCALE GENOMIC DNA]</scope>
    <source>
        <strain evidence="3">CGMCC 4.7426</strain>
    </source>
</reference>
<protein>
    <submittedName>
        <fullName evidence="2">Uncharacterized protein</fullName>
    </submittedName>
</protein>
<dbReference type="EMBL" id="JBHSFU010000007">
    <property type="protein sequence ID" value="MFC4559006.1"/>
    <property type="molecule type" value="Genomic_DNA"/>
</dbReference>
<name>A0ABV9DJI5_9BACI</name>
<sequence>MYWITALATYLFSFLAGFGIGQITVGFTFVFIILAIAHSFNWIKNGMHYMAFLVSGLVIGGLAITYVDDALLFFPFVLLG</sequence>
<gene>
    <name evidence="2" type="ORF">ACFO3D_12460</name>
</gene>
<evidence type="ECO:0000256" key="1">
    <source>
        <dbReference type="SAM" id="Phobius"/>
    </source>
</evidence>
<evidence type="ECO:0000313" key="2">
    <source>
        <dbReference type="EMBL" id="MFC4559006.1"/>
    </source>
</evidence>
<keyword evidence="1" id="KW-0472">Membrane</keyword>
<dbReference type="Proteomes" id="UP001595989">
    <property type="component" value="Unassembled WGS sequence"/>
</dbReference>
<accession>A0ABV9DJI5</accession>
<feature type="transmembrane region" description="Helical" evidence="1">
    <location>
        <begin position="12"/>
        <end position="37"/>
    </location>
</feature>
<comment type="caution">
    <text evidence="2">The sequence shown here is derived from an EMBL/GenBank/DDBJ whole genome shotgun (WGS) entry which is preliminary data.</text>
</comment>
<keyword evidence="1" id="KW-1133">Transmembrane helix</keyword>
<organism evidence="2 3">
    <name type="scientific">Virgibacillus kekensis</name>
    <dbReference type="NCBI Taxonomy" id="202261"/>
    <lineage>
        <taxon>Bacteria</taxon>
        <taxon>Bacillati</taxon>
        <taxon>Bacillota</taxon>
        <taxon>Bacilli</taxon>
        <taxon>Bacillales</taxon>
        <taxon>Bacillaceae</taxon>
        <taxon>Virgibacillus</taxon>
    </lineage>
</organism>
<keyword evidence="1" id="KW-0812">Transmembrane</keyword>
<dbReference type="RefSeq" id="WP_390296426.1">
    <property type="nucleotide sequence ID" value="NZ_JBHSFU010000007.1"/>
</dbReference>
<proteinExistence type="predicted"/>
<feature type="transmembrane region" description="Helical" evidence="1">
    <location>
        <begin position="49"/>
        <end position="67"/>
    </location>
</feature>